<proteinExistence type="predicted"/>
<gene>
    <name evidence="3" type="ORF">ColSpa_04224</name>
</gene>
<keyword evidence="3" id="KW-0255">Endonuclease</keyword>
<organism evidence="3 4">
    <name type="scientific">Colletotrichum spaethianum</name>
    <dbReference type="NCBI Taxonomy" id="700344"/>
    <lineage>
        <taxon>Eukaryota</taxon>
        <taxon>Fungi</taxon>
        <taxon>Dikarya</taxon>
        <taxon>Ascomycota</taxon>
        <taxon>Pezizomycotina</taxon>
        <taxon>Sordariomycetes</taxon>
        <taxon>Hypocreomycetidae</taxon>
        <taxon>Glomerellales</taxon>
        <taxon>Glomerellaceae</taxon>
        <taxon>Colletotrichum</taxon>
        <taxon>Colletotrichum spaethianum species complex</taxon>
    </lineage>
</organism>
<dbReference type="SMART" id="SM00484">
    <property type="entry name" value="XPGI"/>
    <property type="match status" value="1"/>
</dbReference>
<dbReference type="PANTHER" id="PTHR11081">
    <property type="entry name" value="FLAP ENDONUCLEASE FAMILY MEMBER"/>
    <property type="match status" value="1"/>
</dbReference>
<name>A0AA37LCW0_9PEZI</name>
<feature type="compositionally biased region" description="Polar residues" evidence="1">
    <location>
        <begin position="438"/>
        <end position="456"/>
    </location>
</feature>
<evidence type="ECO:0000259" key="2">
    <source>
        <dbReference type="SMART" id="SM00484"/>
    </source>
</evidence>
<accession>A0AA37LCW0</accession>
<keyword evidence="3" id="KW-0540">Nuclease</keyword>
<dbReference type="AlphaFoldDB" id="A0AA37LCW0"/>
<protein>
    <submittedName>
        <fullName evidence="3">Flap endonuclease GEN 1</fullName>
    </submittedName>
</protein>
<dbReference type="RefSeq" id="XP_049126393.1">
    <property type="nucleotide sequence ID" value="XM_049270436.1"/>
</dbReference>
<sequence length="596" mass="66172">MLDHILVPWHQAPGEAEAECALLQQKGLVDAIWSEDGDPFMFGCTLLIKDLRNAKNHKLKEEARSFDMRDIRKTGLFNKKSITLFGMLTECDYAPAGLKGCGESIARQLTKNGGLVEGFWRIQTEADAARWRTRLEEAIDRITSSSSLNFNKERSNIGNFPSLQALRNCRNPTVSDAATLNSLPFLQGEWYRTHTTESMRTTIPWMQARFFSRMATIWWVEQFIPVTMNQRFLKNNTEARNLVAKVVQKRKDGPTTSVEFDPCQVFFGIEKAVLISEGNHLLNRWGELDRRREGQPIMNAKVDMLDAILSQGLSDAEFQRWRKEPKTPPPNKIHPVHPPQDSKVQQTPLGSDLSFVESLFPAGTGSFTTPLLSFSAAPGGDIGVPQDLLNQQQQILDDTQSSKKQTPIKDTRSNRDHIQVTTPIHGRRRPGTEHRVDGQSSGTGHSSASDTTTVRTPISPDTFRRKRLAKLDAGRGGGSTTVDARLGNFSSTLDKIWSLDEEDDEAGDIRGGDSKKRKLESSLAEYARHAVPGARGRQMLLEMELDSSQDSMRSVPVRTKGSVRNNPSAKDAQPGAAKPLASGCGKGTADDPLEIL</sequence>
<dbReference type="InterPro" id="IPR006086">
    <property type="entry name" value="XPG-I_dom"/>
</dbReference>
<feature type="compositionally biased region" description="Basic and acidic residues" evidence="1">
    <location>
        <begin position="407"/>
        <end position="418"/>
    </location>
</feature>
<dbReference type="EMBL" id="BQXU01000008">
    <property type="protein sequence ID" value="GKT44043.1"/>
    <property type="molecule type" value="Genomic_DNA"/>
</dbReference>
<evidence type="ECO:0000313" key="4">
    <source>
        <dbReference type="Proteomes" id="UP001055115"/>
    </source>
</evidence>
<keyword evidence="3" id="KW-0378">Hydrolase</keyword>
<dbReference type="InterPro" id="IPR029060">
    <property type="entry name" value="PIN-like_dom_sf"/>
</dbReference>
<keyword evidence="4" id="KW-1185">Reference proteome</keyword>
<feature type="region of interest" description="Disordered" evidence="1">
    <location>
        <begin position="397"/>
        <end position="465"/>
    </location>
</feature>
<dbReference type="Pfam" id="PF00867">
    <property type="entry name" value="XPG_I"/>
    <property type="match status" value="1"/>
</dbReference>
<dbReference type="Gene3D" id="3.40.50.1010">
    <property type="entry name" value="5'-nuclease"/>
    <property type="match status" value="1"/>
</dbReference>
<reference evidence="3 4" key="1">
    <citation type="submission" date="2022-03" db="EMBL/GenBank/DDBJ databases">
        <title>Genome data of Colletotrichum spp.</title>
        <authorList>
            <person name="Utami Y.D."/>
            <person name="Hiruma K."/>
        </authorList>
    </citation>
    <scope>NUCLEOTIDE SEQUENCE [LARGE SCALE GENOMIC DNA]</scope>
    <source>
        <strain evidence="3 4">MAFF 239500</strain>
    </source>
</reference>
<feature type="region of interest" description="Disordered" evidence="1">
    <location>
        <begin position="322"/>
        <end position="347"/>
    </location>
</feature>
<dbReference type="GO" id="GO:0017108">
    <property type="term" value="F:5'-flap endonuclease activity"/>
    <property type="evidence" value="ECO:0007669"/>
    <property type="project" value="TreeGrafter"/>
</dbReference>
<dbReference type="GeneID" id="73325026"/>
<comment type="caution">
    <text evidence="3">The sequence shown here is derived from an EMBL/GenBank/DDBJ whole genome shotgun (WGS) entry which is preliminary data.</text>
</comment>
<evidence type="ECO:0000313" key="3">
    <source>
        <dbReference type="EMBL" id="GKT44043.1"/>
    </source>
</evidence>
<feature type="domain" description="XPG-I" evidence="2">
    <location>
        <begin position="7"/>
        <end position="76"/>
    </location>
</feature>
<dbReference type="PRINTS" id="PR00853">
    <property type="entry name" value="XPGRADSUPER"/>
</dbReference>
<feature type="compositionally biased region" description="Pro residues" evidence="1">
    <location>
        <begin position="327"/>
        <end position="338"/>
    </location>
</feature>
<dbReference type="InterPro" id="IPR006084">
    <property type="entry name" value="XPG/Rad2"/>
</dbReference>
<feature type="region of interest" description="Disordered" evidence="1">
    <location>
        <begin position="546"/>
        <end position="596"/>
    </location>
</feature>
<dbReference type="InterPro" id="IPR036279">
    <property type="entry name" value="5-3_exonuclease_C_sf"/>
</dbReference>
<dbReference type="PANTHER" id="PTHR11081:SF75">
    <property type="entry name" value="ENDONUCLEASE, PUTATIVE (AFU_ORTHOLOGUE AFUA_3G13260)-RELATED"/>
    <property type="match status" value="1"/>
</dbReference>
<evidence type="ECO:0000256" key="1">
    <source>
        <dbReference type="SAM" id="MobiDB-lite"/>
    </source>
</evidence>
<dbReference type="Proteomes" id="UP001055115">
    <property type="component" value="Unassembled WGS sequence"/>
</dbReference>
<dbReference type="SUPFAM" id="SSF88723">
    <property type="entry name" value="PIN domain-like"/>
    <property type="match status" value="1"/>
</dbReference>
<dbReference type="GO" id="GO:0006281">
    <property type="term" value="P:DNA repair"/>
    <property type="evidence" value="ECO:0007669"/>
    <property type="project" value="UniProtKB-ARBA"/>
</dbReference>
<dbReference type="SUPFAM" id="SSF47807">
    <property type="entry name" value="5' to 3' exonuclease, C-terminal subdomain"/>
    <property type="match status" value="1"/>
</dbReference>